<dbReference type="AlphaFoldDB" id="A0A0F9AQV6"/>
<dbReference type="InterPro" id="IPR014284">
    <property type="entry name" value="RNA_pol_sigma-70_dom"/>
</dbReference>
<evidence type="ECO:0008006" key="8">
    <source>
        <dbReference type="Google" id="ProtNLM"/>
    </source>
</evidence>
<dbReference type="InterPro" id="IPR013325">
    <property type="entry name" value="RNA_pol_sigma_r2"/>
</dbReference>
<dbReference type="InterPro" id="IPR036388">
    <property type="entry name" value="WH-like_DNA-bd_sf"/>
</dbReference>
<dbReference type="PANTHER" id="PTHR43133:SF63">
    <property type="entry name" value="RNA POLYMERASE SIGMA FACTOR FECI-RELATED"/>
    <property type="match status" value="1"/>
</dbReference>
<evidence type="ECO:0000256" key="1">
    <source>
        <dbReference type="ARBA" id="ARBA00010641"/>
    </source>
</evidence>
<evidence type="ECO:0000256" key="2">
    <source>
        <dbReference type="ARBA" id="ARBA00023015"/>
    </source>
</evidence>
<protein>
    <recommendedName>
        <fullName evidence="8">RNA polymerase sigma factor 70 region 4 type 2 domain-containing protein</fullName>
    </recommendedName>
</protein>
<evidence type="ECO:0000313" key="7">
    <source>
        <dbReference type="EMBL" id="KKK74576.1"/>
    </source>
</evidence>
<dbReference type="Pfam" id="PF08281">
    <property type="entry name" value="Sigma70_r4_2"/>
    <property type="match status" value="1"/>
</dbReference>
<evidence type="ECO:0000259" key="5">
    <source>
        <dbReference type="Pfam" id="PF04542"/>
    </source>
</evidence>
<dbReference type="EMBL" id="LAZR01056254">
    <property type="protein sequence ID" value="KKK74576.1"/>
    <property type="molecule type" value="Genomic_DNA"/>
</dbReference>
<evidence type="ECO:0000259" key="6">
    <source>
        <dbReference type="Pfam" id="PF08281"/>
    </source>
</evidence>
<dbReference type="SUPFAM" id="SSF88946">
    <property type="entry name" value="Sigma2 domain of RNA polymerase sigma factors"/>
    <property type="match status" value="1"/>
</dbReference>
<organism evidence="7">
    <name type="scientific">marine sediment metagenome</name>
    <dbReference type="NCBI Taxonomy" id="412755"/>
    <lineage>
        <taxon>unclassified sequences</taxon>
        <taxon>metagenomes</taxon>
        <taxon>ecological metagenomes</taxon>
    </lineage>
</organism>
<dbReference type="CDD" id="cd06171">
    <property type="entry name" value="Sigma70_r4"/>
    <property type="match status" value="1"/>
</dbReference>
<dbReference type="Pfam" id="PF04542">
    <property type="entry name" value="Sigma70_r2"/>
    <property type="match status" value="1"/>
</dbReference>
<keyword evidence="2" id="KW-0805">Transcription regulation</keyword>
<dbReference type="NCBIfam" id="TIGR02937">
    <property type="entry name" value="sigma70-ECF"/>
    <property type="match status" value="1"/>
</dbReference>
<gene>
    <name evidence="7" type="ORF">LCGC14_2882400</name>
</gene>
<accession>A0A0F9AQV6</accession>
<dbReference type="InterPro" id="IPR007627">
    <property type="entry name" value="RNA_pol_sigma70_r2"/>
</dbReference>
<dbReference type="InterPro" id="IPR039425">
    <property type="entry name" value="RNA_pol_sigma-70-like"/>
</dbReference>
<dbReference type="GO" id="GO:0006352">
    <property type="term" value="P:DNA-templated transcription initiation"/>
    <property type="evidence" value="ECO:0007669"/>
    <property type="project" value="InterPro"/>
</dbReference>
<dbReference type="Gene3D" id="1.10.1740.10">
    <property type="match status" value="1"/>
</dbReference>
<feature type="domain" description="RNA polymerase sigma-70 region 2" evidence="5">
    <location>
        <begin position="26"/>
        <end position="92"/>
    </location>
</feature>
<dbReference type="InterPro" id="IPR013249">
    <property type="entry name" value="RNA_pol_sigma70_r4_t2"/>
</dbReference>
<comment type="similarity">
    <text evidence="1">Belongs to the sigma-70 factor family. ECF subfamily.</text>
</comment>
<dbReference type="NCBIfam" id="NF009180">
    <property type="entry name" value="PRK12528.1"/>
    <property type="match status" value="1"/>
</dbReference>
<dbReference type="GO" id="GO:0003677">
    <property type="term" value="F:DNA binding"/>
    <property type="evidence" value="ECO:0007669"/>
    <property type="project" value="InterPro"/>
</dbReference>
<reference evidence="7" key="1">
    <citation type="journal article" date="2015" name="Nature">
        <title>Complex archaea that bridge the gap between prokaryotes and eukaryotes.</title>
        <authorList>
            <person name="Spang A."/>
            <person name="Saw J.H."/>
            <person name="Jorgensen S.L."/>
            <person name="Zaremba-Niedzwiedzka K."/>
            <person name="Martijn J."/>
            <person name="Lind A.E."/>
            <person name="van Eijk R."/>
            <person name="Schleper C."/>
            <person name="Guy L."/>
            <person name="Ettema T.J."/>
        </authorList>
    </citation>
    <scope>NUCLEOTIDE SEQUENCE</scope>
</reference>
<dbReference type="PANTHER" id="PTHR43133">
    <property type="entry name" value="RNA POLYMERASE ECF-TYPE SIGMA FACTO"/>
    <property type="match status" value="1"/>
</dbReference>
<dbReference type="Gene3D" id="1.10.10.10">
    <property type="entry name" value="Winged helix-like DNA-binding domain superfamily/Winged helix DNA-binding domain"/>
    <property type="match status" value="1"/>
</dbReference>
<keyword evidence="3" id="KW-0731">Sigma factor</keyword>
<evidence type="ECO:0000256" key="4">
    <source>
        <dbReference type="ARBA" id="ARBA00023163"/>
    </source>
</evidence>
<name>A0A0F9AQV6_9ZZZZ</name>
<comment type="caution">
    <text evidence="7">The sequence shown here is derived from an EMBL/GenBank/DDBJ whole genome shotgun (WGS) entry which is preliminary data.</text>
</comment>
<proteinExistence type="inferred from homology"/>
<dbReference type="InterPro" id="IPR013324">
    <property type="entry name" value="RNA_pol_sigma_r3/r4-like"/>
</dbReference>
<dbReference type="SUPFAM" id="SSF88659">
    <property type="entry name" value="Sigma3 and sigma4 domains of RNA polymerase sigma factors"/>
    <property type="match status" value="1"/>
</dbReference>
<sequence length="179" mass="20238">MTIAALYPDTSLGYSEAKRNNVVTELYQAHNSWLFAWLRKKLGCSLDAADLMQDTFSRLLQKKDDLTTINEPRAYLTTIAHGLMVNQLRRRDIERAYLDAITHLPENEMPSAETVNIMVETVAKIDEMLSGLASHVRQAFLWCQLEGLTHAEIAARLSVSISSVRQYIAKALLHCMKMA</sequence>
<feature type="domain" description="RNA polymerase sigma factor 70 region 4 type 2" evidence="6">
    <location>
        <begin position="124"/>
        <end position="175"/>
    </location>
</feature>
<dbReference type="GO" id="GO:0016987">
    <property type="term" value="F:sigma factor activity"/>
    <property type="evidence" value="ECO:0007669"/>
    <property type="project" value="UniProtKB-KW"/>
</dbReference>
<keyword evidence="4" id="KW-0804">Transcription</keyword>
<evidence type="ECO:0000256" key="3">
    <source>
        <dbReference type="ARBA" id="ARBA00023082"/>
    </source>
</evidence>